<comment type="caution">
    <text evidence="2">The sequence shown here is derived from an EMBL/GenBank/DDBJ whole genome shotgun (WGS) entry which is preliminary data.</text>
</comment>
<keyword evidence="3" id="KW-1185">Reference proteome</keyword>
<proteinExistence type="predicted"/>
<gene>
    <name evidence="2" type="ORF">AA15669_0721</name>
</gene>
<evidence type="ECO:0000313" key="3">
    <source>
        <dbReference type="Proteomes" id="UP001062901"/>
    </source>
</evidence>
<protein>
    <recommendedName>
        <fullName evidence="4">Polymer-forming cytoskeletal protein</fullName>
    </recommendedName>
</protein>
<name>A0ABQ0NXW4_9PROT</name>
<reference evidence="2" key="1">
    <citation type="submission" date="2013-04" db="EMBL/GenBank/DDBJ databases">
        <title>The genome sequencing project of 58 acetic acid bacteria.</title>
        <authorList>
            <person name="Okamoto-Kainuma A."/>
            <person name="Ishikawa M."/>
            <person name="Umino S."/>
            <person name="Koizumi Y."/>
            <person name="Shiwa Y."/>
            <person name="Yoshikawa H."/>
            <person name="Matsutani M."/>
            <person name="Matsushita K."/>
        </authorList>
    </citation>
    <scope>NUCLEOTIDE SEQUENCE</scope>
    <source>
        <strain evidence="2">DSM 15669</strain>
    </source>
</reference>
<evidence type="ECO:0000313" key="2">
    <source>
        <dbReference type="EMBL" id="GBQ05962.1"/>
    </source>
</evidence>
<dbReference type="Proteomes" id="UP001062901">
    <property type="component" value="Unassembled WGS sequence"/>
</dbReference>
<evidence type="ECO:0008006" key="4">
    <source>
        <dbReference type="Google" id="ProtNLM"/>
    </source>
</evidence>
<feature type="region of interest" description="Disordered" evidence="1">
    <location>
        <begin position="78"/>
        <end position="98"/>
    </location>
</feature>
<dbReference type="InterPro" id="IPR007607">
    <property type="entry name" value="BacA/B"/>
</dbReference>
<accession>A0ABQ0NXW4</accession>
<dbReference type="Pfam" id="PF04519">
    <property type="entry name" value="Bactofilin"/>
    <property type="match status" value="1"/>
</dbReference>
<sequence length="98" mass="10509">METDHLTAKELVIAHGGRFQGTADIEVAEISGILDGELTAKASLQVCATGRLNGNAACRRLQVEDGGEISGKIEMLSTIPQTKISKEDETDNEHESQE</sequence>
<dbReference type="EMBL" id="BAQD01000009">
    <property type="protein sequence ID" value="GBQ05962.1"/>
    <property type="molecule type" value="Genomic_DNA"/>
</dbReference>
<organism evidence="2 3">
    <name type="scientific">Saccharibacter floricola DSM 15669</name>
    <dbReference type="NCBI Taxonomy" id="1123227"/>
    <lineage>
        <taxon>Bacteria</taxon>
        <taxon>Pseudomonadati</taxon>
        <taxon>Pseudomonadota</taxon>
        <taxon>Alphaproteobacteria</taxon>
        <taxon>Acetobacterales</taxon>
        <taxon>Acetobacteraceae</taxon>
        <taxon>Saccharibacter</taxon>
    </lineage>
</organism>
<evidence type="ECO:0000256" key="1">
    <source>
        <dbReference type="SAM" id="MobiDB-lite"/>
    </source>
</evidence>